<reference evidence="1" key="1">
    <citation type="thesis" date="2021" institute="BYU ScholarsArchive" country="Provo, UT, USA">
        <title>Applications of and Algorithms for Genome Assembly and Genomic Analyses with an Emphasis on Marine Teleosts.</title>
        <authorList>
            <person name="Pickett B.D."/>
        </authorList>
    </citation>
    <scope>NUCLEOTIDE SEQUENCE</scope>
    <source>
        <strain evidence="1">HI-2016</strain>
    </source>
</reference>
<proteinExistence type="predicted"/>
<sequence length="148" mass="15517">MCTKVGFLAVPRLLAELISAPPPPSPSPRHVQTGLSELGLGSRHARNARSTAQCCGCATWEGGVLENALIFGNGASDSRGHGGLGGGVGGGNDGRSLRLLRVIDGRRCCKPSPTATPCLWEEMLQAVTRGYTMPLVLLPELTVLTSRR</sequence>
<dbReference type="EMBL" id="JAFBMS010000682">
    <property type="protein sequence ID" value="KAG9330250.1"/>
    <property type="molecule type" value="Genomic_DNA"/>
</dbReference>
<protein>
    <submittedName>
        <fullName evidence="1">Uncharacterized protein</fullName>
    </submittedName>
</protein>
<gene>
    <name evidence="1" type="ORF">JZ751_026012</name>
</gene>
<comment type="caution">
    <text evidence="1">The sequence shown here is derived from an EMBL/GenBank/DDBJ whole genome shotgun (WGS) entry which is preliminary data.</text>
</comment>
<evidence type="ECO:0000313" key="2">
    <source>
        <dbReference type="Proteomes" id="UP000824540"/>
    </source>
</evidence>
<name>A0A8T2MST1_9TELE</name>
<accession>A0A8T2MST1</accession>
<dbReference type="Proteomes" id="UP000824540">
    <property type="component" value="Unassembled WGS sequence"/>
</dbReference>
<keyword evidence="2" id="KW-1185">Reference proteome</keyword>
<dbReference type="AlphaFoldDB" id="A0A8T2MST1"/>
<evidence type="ECO:0000313" key="1">
    <source>
        <dbReference type="EMBL" id="KAG9330250.1"/>
    </source>
</evidence>
<organism evidence="1 2">
    <name type="scientific">Albula glossodonta</name>
    <name type="common">roundjaw bonefish</name>
    <dbReference type="NCBI Taxonomy" id="121402"/>
    <lineage>
        <taxon>Eukaryota</taxon>
        <taxon>Metazoa</taxon>
        <taxon>Chordata</taxon>
        <taxon>Craniata</taxon>
        <taxon>Vertebrata</taxon>
        <taxon>Euteleostomi</taxon>
        <taxon>Actinopterygii</taxon>
        <taxon>Neopterygii</taxon>
        <taxon>Teleostei</taxon>
        <taxon>Albuliformes</taxon>
        <taxon>Albulidae</taxon>
        <taxon>Albula</taxon>
    </lineage>
</organism>